<accession>A0A918VQU0</accession>
<dbReference type="GO" id="GO:0003677">
    <property type="term" value="F:DNA binding"/>
    <property type="evidence" value="ECO:0007669"/>
    <property type="project" value="UniProtKB-KW"/>
</dbReference>
<organism evidence="3 4">
    <name type="scientific">Streptomyces echinoruber</name>
    <dbReference type="NCBI Taxonomy" id="68898"/>
    <lineage>
        <taxon>Bacteria</taxon>
        <taxon>Bacillati</taxon>
        <taxon>Actinomycetota</taxon>
        <taxon>Actinomycetes</taxon>
        <taxon>Kitasatosporales</taxon>
        <taxon>Streptomycetaceae</taxon>
        <taxon>Streptomyces</taxon>
    </lineage>
</organism>
<dbReference type="PANTHER" id="PTHR46558">
    <property type="entry name" value="TRACRIPTIONAL REGULATORY PROTEIN-RELATED-RELATED"/>
    <property type="match status" value="1"/>
</dbReference>
<dbReference type="AlphaFoldDB" id="A0A918VQU0"/>
<dbReference type="SUPFAM" id="SSF47413">
    <property type="entry name" value="lambda repressor-like DNA-binding domains"/>
    <property type="match status" value="2"/>
</dbReference>
<evidence type="ECO:0000259" key="2">
    <source>
        <dbReference type="PROSITE" id="PS50943"/>
    </source>
</evidence>
<evidence type="ECO:0000256" key="1">
    <source>
        <dbReference type="ARBA" id="ARBA00023125"/>
    </source>
</evidence>
<keyword evidence="4" id="KW-1185">Reference proteome</keyword>
<keyword evidence="1" id="KW-0238">DNA-binding</keyword>
<reference evidence="3" key="2">
    <citation type="submission" date="2020-09" db="EMBL/GenBank/DDBJ databases">
        <authorList>
            <person name="Sun Q."/>
            <person name="Ohkuma M."/>
        </authorList>
    </citation>
    <scope>NUCLEOTIDE SEQUENCE</scope>
    <source>
        <strain evidence="3">JCM 5016</strain>
    </source>
</reference>
<dbReference type="Pfam" id="PF13560">
    <property type="entry name" value="HTH_31"/>
    <property type="match status" value="1"/>
</dbReference>
<dbReference type="RefSeq" id="WP_190061068.1">
    <property type="nucleotide sequence ID" value="NZ_BMWH01000047.1"/>
</dbReference>
<dbReference type="Pfam" id="PF01381">
    <property type="entry name" value="HTH_3"/>
    <property type="match status" value="1"/>
</dbReference>
<name>A0A918VQU0_9ACTN</name>
<evidence type="ECO:0000313" key="4">
    <source>
        <dbReference type="Proteomes" id="UP000623010"/>
    </source>
</evidence>
<dbReference type="Gene3D" id="1.10.260.40">
    <property type="entry name" value="lambda repressor-like DNA-binding domains"/>
    <property type="match status" value="2"/>
</dbReference>
<dbReference type="PROSITE" id="PS50943">
    <property type="entry name" value="HTH_CROC1"/>
    <property type="match status" value="2"/>
</dbReference>
<dbReference type="CDD" id="cd00093">
    <property type="entry name" value="HTH_XRE"/>
    <property type="match status" value="2"/>
</dbReference>
<dbReference type="EMBL" id="BMWH01000047">
    <property type="protein sequence ID" value="GHA17335.1"/>
    <property type="molecule type" value="Genomic_DNA"/>
</dbReference>
<reference evidence="3" key="1">
    <citation type="journal article" date="2014" name="Int. J. Syst. Evol. Microbiol.">
        <title>Complete genome sequence of Corynebacterium casei LMG S-19264T (=DSM 44701T), isolated from a smear-ripened cheese.</title>
        <authorList>
            <consortium name="US DOE Joint Genome Institute (JGI-PGF)"/>
            <person name="Walter F."/>
            <person name="Albersmeier A."/>
            <person name="Kalinowski J."/>
            <person name="Ruckert C."/>
        </authorList>
    </citation>
    <scope>NUCLEOTIDE SEQUENCE</scope>
    <source>
        <strain evidence="3">JCM 5016</strain>
    </source>
</reference>
<comment type="caution">
    <text evidence="3">The sequence shown here is derived from an EMBL/GenBank/DDBJ whole genome shotgun (WGS) entry which is preliminary data.</text>
</comment>
<dbReference type="InterPro" id="IPR010982">
    <property type="entry name" value="Lambda_DNA-bd_dom_sf"/>
</dbReference>
<gene>
    <name evidence="3" type="ORF">GCM10010389_64550</name>
</gene>
<feature type="domain" description="HTH cro/C1-type" evidence="2">
    <location>
        <begin position="76"/>
        <end position="130"/>
    </location>
</feature>
<feature type="domain" description="HTH cro/C1-type" evidence="2">
    <location>
        <begin position="12"/>
        <end position="66"/>
    </location>
</feature>
<dbReference type="SMART" id="SM00530">
    <property type="entry name" value="HTH_XRE"/>
    <property type="match status" value="2"/>
</dbReference>
<sequence length="153" mass="17091">MKSVHDFSPAGFRAAYEEKGWSQGDVARAIGVSVNTVGRWVRGKGAPSPRLFSALLKELGVPRSRLLLPLSPDADLAVLRTRAGLRQEDVAERLGVQPSDVSEMELGTGRMREEWAVTLSSLYDVSLDRLVKAREETERRWRERFDAGRRGGR</sequence>
<dbReference type="Proteomes" id="UP000623010">
    <property type="component" value="Unassembled WGS sequence"/>
</dbReference>
<dbReference type="InterPro" id="IPR001387">
    <property type="entry name" value="Cro/C1-type_HTH"/>
</dbReference>
<evidence type="ECO:0000313" key="3">
    <source>
        <dbReference type="EMBL" id="GHA17335.1"/>
    </source>
</evidence>
<dbReference type="PANTHER" id="PTHR46558:SF13">
    <property type="entry name" value="HTH-TYPE TRANSCRIPTIONAL REGULATOR IMMR"/>
    <property type="match status" value="1"/>
</dbReference>
<proteinExistence type="predicted"/>
<protein>
    <recommendedName>
        <fullName evidence="2">HTH cro/C1-type domain-containing protein</fullName>
    </recommendedName>
</protein>